<dbReference type="Gene3D" id="4.10.280.110">
    <property type="entry name" value="Pre-mRNA processing factor 4 domain"/>
    <property type="match status" value="1"/>
</dbReference>
<feature type="compositionally biased region" description="Basic and acidic residues" evidence="3">
    <location>
        <begin position="116"/>
        <end position="125"/>
    </location>
</feature>
<dbReference type="Gene3D" id="2.130.10.10">
    <property type="entry name" value="YVTN repeat-like/Quinoprotein amine dehydrogenase"/>
    <property type="match status" value="2"/>
</dbReference>
<dbReference type="GO" id="GO:0030621">
    <property type="term" value="F:U4 snRNA binding"/>
    <property type="evidence" value="ECO:0007669"/>
    <property type="project" value="TreeGrafter"/>
</dbReference>
<keyword evidence="2" id="KW-0175">Coiled coil</keyword>
<reference evidence="5 6" key="1">
    <citation type="journal article" date="2018" name="Nat. Ecol. Evol.">
        <title>Genomic signatures of mitonuclear coevolution across populations of Tigriopus californicus.</title>
        <authorList>
            <person name="Barreto F.S."/>
            <person name="Watson E.T."/>
            <person name="Lima T.G."/>
            <person name="Willett C.S."/>
            <person name="Edmands S."/>
            <person name="Li W."/>
            <person name="Burton R.S."/>
        </authorList>
    </citation>
    <scope>NUCLEOTIDE SEQUENCE [LARGE SCALE GENOMIC DNA]</scope>
    <source>
        <strain evidence="5 6">San Diego</strain>
    </source>
</reference>
<dbReference type="STRING" id="6832.A0A553NNM0"/>
<keyword evidence="6" id="KW-1185">Reference proteome</keyword>
<dbReference type="InterPro" id="IPR014906">
    <property type="entry name" value="PRP4-like"/>
</dbReference>
<feature type="repeat" description="WD" evidence="1">
    <location>
        <begin position="19"/>
        <end position="62"/>
    </location>
</feature>
<dbReference type="SMART" id="SM00320">
    <property type="entry name" value="WD40"/>
    <property type="match status" value="4"/>
</dbReference>
<dbReference type="InterPro" id="IPR036285">
    <property type="entry name" value="PRP4-like_sf"/>
</dbReference>
<dbReference type="GO" id="GO:0017070">
    <property type="term" value="F:U6 snRNA binding"/>
    <property type="evidence" value="ECO:0007669"/>
    <property type="project" value="TreeGrafter"/>
</dbReference>
<gene>
    <name evidence="5" type="ORF">TCAL_14051</name>
</gene>
<dbReference type="GO" id="GO:0000398">
    <property type="term" value="P:mRNA splicing, via spliceosome"/>
    <property type="evidence" value="ECO:0007669"/>
    <property type="project" value="TreeGrafter"/>
</dbReference>
<evidence type="ECO:0000256" key="2">
    <source>
        <dbReference type="SAM" id="Coils"/>
    </source>
</evidence>
<feature type="non-terminal residue" evidence="5">
    <location>
        <position position="416"/>
    </location>
</feature>
<dbReference type="SUPFAM" id="SSF50978">
    <property type="entry name" value="WD40 repeat-like"/>
    <property type="match status" value="2"/>
</dbReference>
<dbReference type="Pfam" id="PF00400">
    <property type="entry name" value="WD40"/>
    <property type="match status" value="3"/>
</dbReference>
<evidence type="ECO:0000313" key="5">
    <source>
        <dbReference type="EMBL" id="TRY67039.1"/>
    </source>
</evidence>
<evidence type="ECO:0000259" key="4">
    <source>
        <dbReference type="SMART" id="SM00500"/>
    </source>
</evidence>
<dbReference type="AlphaFoldDB" id="A0A553NNM0"/>
<evidence type="ECO:0000256" key="1">
    <source>
        <dbReference type="PROSITE-ProRule" id="PRU00221"/>
    </source>
</evidence>
<dbReference type="SMART" id="SM00500">
    <property type="entry name" value="SFM"/>
    <property type="match status" value="1"/>
</dbReference>
<dbReference type="PANTHER" id="PTHR19846:SF0">
    <property type="entry name" value="PRE-MRNA PROCESSING FACTOR 4"/>
    <property type="match status" value="1"/>
</dbReference>
<comment type="caution">
    <text evidence="5">The sequence shown here is derived from an EMBL/GenBank/DDBJ whole genome shotgun (WGS) entry which is preliminary data.</text>
</comment>
<dbReference type="GO" id="GO:0046540">
    <property type="term" value="C:U4/U6 x U5 tri-snRNP complex"/>
    <property type="evidence" value="ECO:0007669"/>
    <property type="project" value="TreeGrafter"/>
</dbReference>
<protein>
    <recommendedName>
        <fullName evidence="4">Pre-mRNA processing factor 4 (PRP4)-like domain-containing protein</fullName>
    </recommendedName>
</protein>
<accession>A0A553NNM0</accession>
<dbReference type="Pfam" id="PF08799">
    <property type="entry name" value="PRP4"/>
    <property type="match status" value="1"/>
</dbReference>
<proteinExistence type="predicted"/>
<feature type="region of interest" description="Disordered" evidence="3">
    <location>
        <begin position="100"/>
        <end position="144"/>
    </location>
</feature>
<feature type="non-terminal residue" evidence="5">
    <location>
        <position position="1"/>
    </location>
</feature>
<dbReference type="PANTHER" id="PTHR19846">
    <property type="entry name" value="WD40 REPEAT PROTEIN"/>
    <property type="match status" value="1"/>
</dbReference>
<dbReference type="Proteomes" id="UP000318571">
    <property type="component" value="Chromosome 4"/>
</dbReference>
<dbReference type="InterPro" id="IPR036322">
    <property type="entry name" value="WD40_repeat_dom_sf"/>
</dbReference>
<feature type="coiled-coil region" evidence="2">
    <location>
        <begin position="204"/>
        <end position="231"/>
    </location>
</feature>
<name>A0A553NNM0_TIGCA</name>
<evidence type="ECO:0000256" key="3">
    <source>
        <dbReference type="SAM" id="MobiDB-lite"/>
    </source>
</evidence>
<dbReference type="SUPFAM" id="SSF158230">
    <property type="entry name" value="PRP4-like"/>
    <property type="match status" value="1"/>
</dbReference>
<dbReference type="InterPro" id="IPR015943">
    <property type="entry name" value="WD40/YVTN_repeat-like_dom_sf"/>
</dbReference>
<dbReference type="InterPro" id="IPR001680">
    <property type="entry name" value="WD40_rpt"/>
</dbReference>
<organism evidence="5 6">
    <name type="scientific">Tigriopus californicus</name>
    <name type="common">Marine copepod</name>
    <dbReference type="NCBI Taxonomy" id="6832"/>
    <lineage>
        <taxon>Eukaryota</taxon>
        <taxon>Metazoa</taxon>
        <taxon>Ecdysozoa</taxon>
        <taxon>Arthropoda</taxon>
        <taxon>Crustacea</taxon>
        <taxon>Multicrustacea</taxon>
        <taxon>Hexanauplia</taxon>
        <taxon>Copepoda</taxon>
        <taxon>Harpacticoida</taxon>
        <taxon>Harpacticidae</taxon>
        <taxon>Tigriopus</taxon>
    </lineage>
</organism>
<dbReference type="EMBL" id="VCGU01000011">
    <property type="protein sequence ID" value="TRY67039.1"/>
    <property type="molecule type" value="Genomic_DNA"/>
</dbReference>
<sequence>TDNSCRVWDLRRRNKEYTIPAHNNVVSNVVFDKSPRSEYVLTSSFDCTAKLWATKTWQHMATLKGHDARLMAMSDSGGDDEERGPRYVKRQKIVHYGSLAEGGHDLRAGPPDGDSPGDHSDHSDNEGGQSNIEVSKEYLPLNQDDIRGEKDDILEEFERRKRARLIHVSTDDAQVKKDLRALGQPICFFGEGPAERRNRLRDLLSQLGEDAIQKRKEAEEARAKEQRKQDETTWYHEGPAALKAARQVLAHFSLPRAQARIGRQKQDIETPESARMARNQEVQKMLKGLDLEASQIADTRPISWCEFSPDSQLLATGSWSGLCKLWSVPDCQEVLTLRGHNDHVGNVVFNPKATIDLPKSGPNLASCDSTGHVNVWSMESSQPLMALPNLESRVSRVAFHPMGLHLAACVYDNSWR</sequence>
<keyword evidence="1" id="KW-0853">WD repeat</keyword>
<dbReference type="PROSITE" id="PS50082">
    <property type="entry name" value="WD_REPEATS_2"/>
    <property type="match status" value="1"/>
</dbReference>
<feature type="domain" description="Pre-mRNA processing factor 4 (PRP4)-like" evidence="4">
    <location>
        <begin position="170"/>
        <end position="222"/>
    </location>
</feature>
<evidence type="ECO:0000313" key="6">
    <source>
        <dbReference type="Proteomes" id="UP000318571"/>
    </source>
</evidence>